<proteinExistence type="predicted"/>
<evidence type="ECO:0000313" key="3">
    <source>
        <dbReference type="Proteomes" id="UP000077926"/>
    </source>
</evidence>
<name>A0A1B3XPL9_9BACI</name>
<feature type="region of interest" description="Disordered" evidence="1">
    <location>
        <begin position="80"/>
        <end position="101"/>
    </location>
</feature>
<protein>
    <submittedName>
        <fullName evidence="2">Uncharacterized protein</fullName>
    </submittedName>
</protein>
<dbReference type="Proteomes" id="UP000077926">
    <property type="component" value="Chromosome"/>
</dbReference>
<evidence type="ECO:0000256" key="1">
    <source>
        <dbReference type="SAM" id="MobiDB-lite"/>
    </source>
</evidence>
<accession>A0A1B3XPL9</accession>
<keyword evidence="3" id="KW-1185">Reference proteome</keyword>
<gene>
    <name evidence="2" type="ORF">ABE28_012375</name>
</gene>
<dbReference type="AlphaFoldDB" id="A0A1B3XPL9"/>
<feature type="region of interest" description="Disordered" evidence="1">
    <location>
        <begin position="27"/>
        <end position="47"/>
    </location>
</feature>
<reference evidence="2 3" key="1">
    <citation type="submission" date="2016-08" db="EMBL/GenBank/DDBJ databases">
        <title>Complete genome sequence of Bacillus muralis G25-68, a strain with toxicity to nematodes.</title>
        <authorList>
            <person name="Zheng Z."/>
        </authorList>
    </citation>
    <scope>NUCLEOTIDE SEQUENCE [LARGE SCALE GENOMIC DNA]</scope>
    <source>
        <strain evidence="2 3">G25-68</strain>
    </source>
</reference>
<sequence>MGIWTHNSCKITYQTYTKKNKKTGKVYTTGRTSGTGTPFQNIANRDRNHHMNKAGFGKARFDKSSKNKDAIRGREQLLIEKYGGAQSKGGTSGNKINGISD</sequence>
<organism evidence="2 3">
    <name type="scientific">Peribacillus muralis</name>
    <dbReference type="NCBI Taxonomy" id="264697"/>
    <lineage>
        <taxon>Bacteria</taxon>
        <taxon>Bacillati</taxon>
        <taxon>Bacillota</taxon>
        <taxon>Bacilli</taxon>
        <taxon>Bacillales</taxon>
        <taxon>Bacillaceae</taxon>
        <taxon>Peribacillus</taxon>
    </lineage>
</organism>
<evidence type="ECO:0000313" key="2">
    <source>
        <dbReference type="EMBL" id="AOH55146.1"/>
    </source>
</evidence>
<dbReference type="KEGG" id="bmur:ABE28_012375"/>
<feature type="compositionally biased region" description="Polar residues" evidence="1">
    <location>
        <begin position="30"/>
        <end position="43"/>
    </location>
</feature>
<dbReference type="EMBL" id="CP017080">
    <property type="protein sequence ID" value="AOH55146.1"/>
    <property type="molecule type" value="Genomic_DNA"/>
</dbReference>